<dbReference type="EMBL" id="JACIES010000003">
    <property type="protein sequence ID" value="MBB4025791.1"/>
    <property type="molecule type" value="Genomic_DNA"/>
</dbReference>
<dbReference type="Proteomes" id="UP000546007">
    <property type="component" value="Unassembled WGS sequence"/>
</dbReference>
<accession>A0A7W6MYC5</accession>
<proteinExistence type="predicted"/>
<sequence>MRSEVFYRAIVMRKGEIKKISLWGDNFVLVSSFLPCRMVLDKMKKLGNILQKSRGYYIGLRQDSSC</sequence>
<gene>
    <name evidence="1" type="ORF">GGR14_001575</name>
</gene>
<reference evidence="1 2" key="1">
    <citation type="submission" date="2020-08" db="EMBL/GenBank/DDBJ databases">
        <title>Genomic Encyclopedia of Type Strains, Phase IV (KMG-IV): sequencing the most valuable type-strain genomes for metagenomic binning, comparative biology and taxonomic classification.</title>
        <authorList>
            <person name="Goeker M."/>
        </authorList>
    </citation>
    <scope>NUCLEOTIDE SEQUENCE [LARGE SCALE GENOMIC DNA]</scope>
    <source>
        <strain evidence="1 2">DSM 105721</strain>
    </source>
</reference>
<dbReference type="AlphaFoldDB" id="A0A7W6MYC5"/>
<evidence type="ECO:0000313" key="1">
    <source>
        <dbReference type="EMBL" id="MBB4025791.1"/>
    </source>
</evidence>
<protein>
    <submittedName>
        <fullName evidence="1">Uncharacterized protein</fullName>
    </submittedName>
</protein>
<keyword evidence="2" id="KW-1185">Reference proteome</keyword>
<name>A0A7W6MYC5_9BACT</name>
<comment type="caution">
    <text evidence="1">The sequence shown here is derived from an EMBL/GenBank/DDBJ whole genome shotgun (WGS) entry which is preliminary data.</text>
</comment>
<evidence type="ECO:0000313" key="2">
    <source>
        <dbReference type="Proteomes" id="UP000546007"/>
    </source>
</evidence>
<organism evidence="1 2">
    <name type="scientific">Butyricimonas faecihominis</name>
    <dbReference type="NCBI Taxonomy" id="1472416"/>
    <lineage>
        <taxon>Bacteria</taxon>
        <taxon>Pseudomonadati</taxon>
        <taxon>Bacteroidota</taxon>
        <taxon>Bacteroidia</taxon>
        <taxon>Bacteroidales</taxon>
        <taxon>Odoribacteraceae</taxon>
        <taxon>Butyricimonas</taxon>
    </lineage>
</organism>